<dbReference type="EMBL" id="OC909312">
    <property type="protein sequence ID" value="CAD7650953.1"/>
    <property type="molecule type" value="Genomic_DNA"/>
</dbReference>
<evidence type="ECO:0000256" key="1">
    <source>
        <dbReference type="SAM" id="MobiDB-lite"/>
    </source>
</evidence>
<proteinExistence type="predicted"/>
<feature type="compositionally biased region" description="Low complexity" evidence="1">
    <location>
        <begin position="17"/>
        <end position="31"/>
    </location>
</feature>
<evidence type="ECO:0000313" key="2">
    <source>
        <dbReference type="EMBL" id="CAD7650953.1"/>
    </source>
</evidence>
<reference evidence="2" key="1">
    <citation type="submission" date="2020-11" db="EMBL/GenBank/DDBJ databases">
        <authorList>
            <person name="Tran Van P."/>
        </authorList>
    </citation>
    <scope>NUCLEOTIDE SEQUENCE</scope>
</reference>
<keyword evidence="3" id="KW-1185">Reference proteome</keyword>
<gene>
    <name evidence="2" type="ORF">OSB1V03_LOCUS23108</name>
</gene>
<dbReference type="EMBL" id="CAJPIZ010054737">
    <property type="protein sequence ID" value="CAG2123163.1"/>
    <property type="molecule type" value="Genomic_DNA"/>
</dbReference>
<organism evidence="2">
    <name type="scientific">Medioppia subpectinata</name>
    <dbReference type="NCBI Taxonomy" id="1979941"/>
    <lineage>
        <taxon>Eukaryota</taxon>
        <taxon>Metazoa</taxon>
        <taxon>Ecdysozoa</taxon>
        <taxon>Arthropoda</taxon>
        <taxon>Chelicerata</taxon>
        <taxon>Arachnida</taxon>
        <taxon>Acari</taxon>
        <taxon>Acariformes</taxon>
        <taxon>Sarcoptiformes</taxon>
        <taxon>Oribatida</taxon>
        <taxon>Brachypylina</taxon>
        <taxon>Oppioidea</taxon>
        <taxon>Oppiidae</taxon>
        <taxon>Medioppia</taxon>
    </lineage>
</organism>
<dbReference type="Proteomes" id="UP000759131">
    <property type="component" value="Unassembled WGS sequence"/>
</dbReference>
<protein>
    <submittedName>
        <fullName evidence="2">Uncharacterized protein</fullName>
    </submittedName>
</protein>
<feature type="region of interest" description="Disordered" evidence="1">
    <location>
        <begin position="1"/>
        <end position="31"/>
    </location>
</feature>
<name>A0A7R9M081_9ACAR</name>
<accession>A0A7R9M081</accession>
<evidence type="ECO:0000313" key="3">
    <source>
        <dbReference type="Proteomes" id="UP000759131"/>
    </source>
</evidence>
<dbReference type="AlphaFoldDB" id="A0A7R9M081"/>
<feature type="non-terminal residue" evidence="2">
    <location>
        <position position="74"/>
    </location>
</feature>
<feature type="compositionally biased region" description="Polar residues" evidence="1">
    <location>
        <begin position="1"/>
        <end position="16"/>
    </location>
</feature>
<sequence>MKSESLADNQSMDSCETSIQSIPPSMPSTPSTTALMVDSMCQMNGNSPIIESSLEADPKVGTNSWTIETPVETT</sequence>